<evidence type="ECO:0000313" key="2">
    <source>
        <dbReference type="EMBL" id="MCY0963761.1"/>
    </source>
</evidence>
<feature type="chain" id="PRO_5040888878" evidence="1">
    <location>
        <begin position="24"/>
        <end position="209"/>
    </location>
</feature>
<sequence>MLQKYFTFLIWLLVLAKVHSGHAENSAPPPLDRANARILLEISLFPDDLVWPDWRFPLTLPSDASGHEKDALEALANAGILQRERQIVRENDANGSARVQGGWLYRIHPAQDALRQSDAEWLFYGRGRVLDIPQISAPVWKEPYWYLEAEMSWCVESPASWLALDGVKQLYRARRSLESCKRPFHQSVYFQFDGRRWGYWQPQSGQPLR</sequence>
<evidence type="ECO:0000256" key="1">
    <source>
        <dbReference type="SAM" id="SignalP"/>
    </source>
</evidence>
<proteinExistence type="predicted"/>
<name>A0A9X3EAU1_9GAMM</name>
<organism evidence="2 3">
    <name type="scientific">Parathalassolituus penaei</name>
    <dbReference type="NCBI Taxonomy" id="2997323"/>
    <lineage>
        <taxon>Bacteria</taxon>
        <taxon>Pseudomonadati</taxon>
        <taxon>Pseudomonadota</taxon>
        <taxon>Gammaproteobacteria</taxon>
        <taxon>Oceanospirillales</taxon>
        <taxon>Oceanospirillaceae</taxon>
        <taxon>Parathalassolituus</taxon>
    </lineage>
</organism>
<comment type="caution">
    <text evidence="2">The sequence shown here is derived from an EMBL/GenBank/DDBJ whole genome shotgun (WGS) entry which is preliminary data.</text>
</comment>
<gene>
    <name evidence="2" type="ORF">OUO13_00990</name>
</gene>
<keyword evidence="3" id="KW-1185">Reference proteome</keyword>
<evidence type="ECO:0000313" key="3">
    <source>
        <dbReference type="Proteomes" id="UP001150830"/>
    </source>
</evidence>
<feature type="signal peptide" evidence="1">
    <location>
        <begin position="1"/>
        <end position="23"/>
    </location>
</feature>
<dbReference type="EMBL" id="JAPNOA010000005">
    <property type="protein sequence ID" value="MCY0963761.1"/>
    <property type="molecule type" value="Genomic_DNA"/>
</dbReference>
<reference evidence="2" key="1">
    <citation type="submission" date="2022-11" db="EMBL/GenBank/DDBJ databases">
        <title>Parathalassolutuus dongxingensis gen. nov., sp. nov., a novel member of family Oceanospirillaceae isolated from a coastal shrimp pond in Guangxi, China.</title>
        <authorList>
            <person name="Chen H."/>
        </authorList>
    </citation>
    <scope>NUCLEOTIDE SEQUENCE</scope>
    <source>
        <strain evidence="2">G-43</strain>
    </source>
</reference>
<accession>A0A9X3EAU1</accession>
<protein>
    <submittedName>
        <fullName evidence="2">Uncharacterized protein</fullName>
    </submittedName>
</protein>
<dbReference type="AlphaFoldDB" id="A0A9X3EAU1"/>
<keyword evidence="1" id="KW-0732">Signal</keyword>
<dbReference type="Proteomes" id="UP001150830">
    <property type="component" value="Unassembled WGS sequence"/>
</dbReference>
<dbReference type="RefSeq" id="WP_283171980.1">
    <property type="nucleotide sequence ID" value="NZ_JAPNOA010000005.1"/>
</dbReference>